<dbReference type="Pfam" id="PF00005">
    <property type="entry name" value="ABC_tran"/>
    <property type="match status" value="1"/>
</dbReference>
<dbReference type="PROSITE" id="PS00211">
    <property type="entry name" value="ABC_TRANSPORTER_1"/>
    <property type="match status" value="1"/>
</dbReference>
<dbReference type="GO" id="GO:0005524">
    <property type="term" value="F:ATP binding"/>
    <property type="evidence" value="ECO:0007669"/>
    <property type="project" value="UniProtKB-KW"/>
</dbReference>
<dbReference type="InterPro" id="IPR003593">
    <property type="entry name" value="AAA+_ATPase"/>
</dbReference>
<dbReference type="PANTHER" id="PTHR42788:SF2">
    <property type="entry name" value="ABC TRANSPORTER ATP-BINDING PROTEIN"/>
    <property type="match status" value="1"/>
</dbReference>
<proteinExistence type="predicted"/>
<comment type="caution">
    <text evidence="5">The sequence shown here is derived from an EMBL/GenBank/DDBJ whole genome shotgun (WGS) entry which is preliminary data.</text>
</comment>
<accession>A0AA35RI85</accession>
<evidence type="ECO:0000259" key="4">
    <source>
        <dbReference type="PROSITE" id="PS50893"/>
    </source>
</evidence>
<dbReference type="InterPro" id="IPR027417">
    <property type="entry name" value="P-loop_NTPase"/>
</dbReference>
<dbReference type="Gene3D" id="3.40.50.300">
    <property type="entry name" value="P-loop containing nucleotide triphosphate hydrolases"/>
    <property type="match status" value="1"/>
</dbReference>
<evidence type="ECO:0000256" key="2">
    <source>
        <dbReference type="ARBA" id="ARBA00022741"/>
    </source>
</evidence>
<dbReference type="SUPFAM" id="SSF52540">
    <property type="entry name" value="P-loop containing nucleoside triphosphate hydrolases"/>
    <property type="match status" value="1"/>
</dbReference>
<protein>
    <submittedName>
        <fullName evidence="5">Uncharacterized ABC transporter ATP-binding protein MJ0412</fullName>
    </submittedName>
</protein>
<keyword evidence="3 5" id="KW-0067">ATP-binding</keyword>
<dbReference type="CDD" id="cd03293">
    <property type="entry name" value="ABC_NrtD_SsuB_transporters"/>
    <property type="match status" value="1"/>
</dbReference>
<gene>
    <name evidence="5" type="ORF">GBAR_LOCUS7708</name>
</gene>
<dbReference type="InterPro" id="IPR050166">
    <property type="entry name" value="ABC_transporter_ATP-bind"/>
</dbReference>
<organism evidence="5 6">
    <name type="scientific">Geodia barretti</name>
    <name type="common">Barrett's horny sponge</name>
    <dbReference type="NCBI Taxonomy" id="519541"/>
    <lineage>
        <taxon>Eukaryota</taxon>
        <taxon>Metazoa</taxon>
        <taxon>Porifera</taxon>
        <taxon>Demospongiae</taxon>
        <taxon>Heteroscleromorpha</taxon>
        <taxon>Tetractinellida</taxon>
        <taxon>Astrophorina</taxon>
        <taxon>Geodiidae</taxon>
        <taxon>Geodia</taxon>
    </lineage>
</organism>
<dbReference type="Proteomes" id="UP001174909">
    <property type="component" value="Unassembled WGS sequence"/>
</dbReference>
<keyword evidence="2" id="KW-0547">Nucleotide-binding</keyword>
<keyword evidence="1" id="KW-0813">Transport</keyword>
<dbReference type="InterPro" id="IPR017871">
    <property type="entry name" value="ABC_transporter-like_CS"/>
</dbReference>
<dbReference type="InterPro" id="IPR003439">
    <property type="entry name" value="ABC_transporter-like_ATP-bd"/>
</dbReference>
<dbReference type="PROSITE" id="PS50893">
    <property type="entry name" value="ABC_TRANSPORTER_2"/>
    <property type="match status" value="1"/>
</dbReference>
<dbReference type="EMBL" id="CASHTH010001141">
    <property type="protein sequence ID" value="CAI8011990.1"/>
    <property type="molecule type" value="Genomic_DNA"/>
</dbReference>
<evidence type="ECO:0000256" key="1">
    <source>
        <dbReference type="ARBA" id="ARBA00022448"/>
    </source>
</evidence>
<feature type="non-terminal residue" evidence="5">
    <location>
        <position position="1"/>
    </location>
</feature>
<keyword evidence="6" id="KW-1185">Reference proteome</keyword>
<evidence type="ECO:0000256" key="3">
    <source>
        <dbReference type="ARBA" id="ARBA00022840"/>
    </source>
</evidence>
<name>A0AA35RI85_GEOBA</name>
<evidence type="ECO:0000313" key="5">
    <source>
        <dbReference type="EMBL" id="CAI8011990.1"/>
    </source>
</evidence>
<dbReference type="SMART" id="SM00382">
    <property type="entry name" value="AAA"/>
    <property type="match status" value="1"/>
</dbReference>
<dbReference type="AlphaFoldDB" id="A0AA35RI85"/>
<feature type="domain" description="ABC transporter" evidence="4">
    <location>
        <begin position="3"/>
        <end position="236"/>
    </location>
</feature>
<sequence length="256" mass="27947">AVLEVESVDKVYGRGDNEVVALGGVTLTVADGEFAALVGPSGCGKTTLLNLIAGLDDVDGGRILVDGETLTPVERLHHFGYMPQQDMLFPWRTVLENVSLGLEVQGVGRSEARARAAEMFPQFGLGGFEHRRPHELSGGMRQRASFLRTYLLGRPFLLLDEPFGALDAITRGQLQAWLAETWNRIGGSALLVTHDPHEAVALSDRVFVMSSRPGRITNVLEVDLPRPRTTHAAETEAAHRLIDVLRHETEPEEALA</sequence>
<evidence type="ECO:0000313" key="6">
    <source>
        <dbReference type="Proteomes" id="UP001174909"/>
    </source>
</evidence>
<dbReference type="GO" id="GO:0016887">
    <property type="term" value="F:ATP hydrolysis activity"/>
    <property type="evidence" value="ECO:0007669"/>
    <property type="project" value="InterPro"/>
</dbReference>
<reference evidence="5" key="1">
    <citation type="submission" date="2023-03" db="EMBL/GenBank/DDBJ databases">
        <authorList>
            <person name="Steffen K."/>
            <person name="Cardenas P."/>
        </authorList>
    </citation>
    <scope>NUCLEOTIDE SEQUENCE</scope>
</reference>
<dbReference type="PANTHER" id="PTHR42788">
    <property type="entry name" value="TAURINE IMPORT ATP-BINDING PROTEIN-RELATED"/>
    <property type="match status" value="1"/>
</dbReference>